<sequence>MLESPPNQAAGLMDFAVPQTPKLLAMVSHGDEQAELPLLLRVCAALVGFGYTVTVLDGSVLETTDNPGLEQLLNFTFTQSTGTEAPSWSILPAGLGLQSLAAAHRHGGPGLGDCGSFFPLESVVIIYANAHSLTPLIKGSQIRPLLAMSAAKTSLLTTYLALKRLLLKAKVEPTIVNMVDPSKPAQAHSTTPTSLSDCAKYFLNYDVFPIHITAPMGDERPSPSIERLALGLLENAMSLETGWAYAPPQQNRQSFSSLAASGRH</sequence>
<evidence type="ECO:0000313" key="2">
    <source>
        <dbReference type="Proteomes" id="UP001321700"/>
    </source>
</evidence>
<comment type="caution">
    <text evidence="1">The sequence shown here is derived from an EMBL/GenBank/DDBJ whole genome shotgun (WGS) entry which is preliminary data.</text>
</comment>
<keyword evidence="2" id="KW-1185">Reference proteome</keyword>
<name>A0ABU3KKX8_9BURK</name>
<accession>A0ABU3KKX8</accession>
<proteinExistence type="predicted"/>
<organism evidence="1 2">
    <name type="scientific">Rhodoferax potami</name>
    <dbReference type="NCBI Taxonomy" id="3068338"/>
    <lineage>
        <taxon>Bacteria</taxon>
        <taxon>Pseudomonadati</taxon>
        <taxon>Pseudomonadota</taxon>
        <taxon>Betaproteobacteria</taxon>
        <taxon>Burkholderiales</taxon>
        <taxon>Comamonadaceae</taxon>
        <taxon>Rhodoferax</taxon>
    </lineage>
</organism>
<evidence type="ECO:0000313" key="1">
    <source>
        <dbReference type="EMBL" id="MDT7518430.1"/>
    </source>
</evidence>
<reference evidence="1 2" key="1">
    <citation type="submission" date="2023-08" db="EMBL/GenBank/DDBJ databases">
        <title>Rhodoferax potami sp. nov. and Rhodoferax mekongensis sp. nov., isolated from the Mekong River in Thailand.</title>
        <authorList>
            <person name="Kitikhun S."/>
            <person name="Charoenyingcharoen P."/>
            <person name="Siriarchawattana P."/>
            <person name="Likhitrattanapisal S."/>
            <person name="Nilsakha T."/>
            <person name="Chanpet A."/>
            <person name="Rattanawaree P."/>
            <person name="Ingsriswang S."/>
        </authorList>
    </citation>
    <scope>NUCLEOTIDE SEQUENCE [LARGE SCALE GENOMIC DNA]</scope>
    <source>
        <strain evidence="1 2">TBRC 17660</strain>
    </source>
</reference>
<gene>
    <name evidence="1" type="ORF">RAE19_06865</name>
</gene>
<protein>
    <submittedName>
        <fullName evidence="1">Uncharacterized protein</fullName>
    </submittedName>
</protein>
<dbReference type="EMBL" id="JAVBIK010000001">
    <property type="protein sequence ID" value="MDT7518430.1"/>
    <property type="molecule type" value="Genomic_DNA"/>
</dbReference>
<dbReference type="Proteomes" id="UP001321700">
    <property type="component" value="Unassembled WGS sequence"/>
</dbReference>
<dbReference type="RefSeq" id="WP_313874189.1">
    <property type="nucleotide sequence ID" value="NZ_JAVBIJ010000001.1"/>
</dbReference>